<feature type="compositionally biased region" description="Basic residues" evidence="1">
    <location>
        <begin position="620"/>
        <end position="629"/>
    </location>
</feature>
<gene>
    <name evidence="2" type="ORF">D7W81_20300</name>
</gene>
<evidence type="ECO:0000313" key="2">
    <source>
        <dbReference type="EMBL" id="RKH63537.1"/>
    </source>
</evidence>
<proteinExistence type="predicted"/>
<dbReference type="EMBL" id="RAWK01000117">
    <property type="protein sequence ID" value="RKH63537.1"/>
    <property type="molecule type" value="Genomic_DNA"/>
</dbReference>
<feature type="non-terminal residue" evidence="2">
    <location>
        <position position="629"/>
    </location>
</feature>
<reference evidence="3" key="1">
    <citation type="submission" date="2018-09" db="EMBL/GenBank/DDBJ databases">
        <authorList>
            <person name="Livingstone P.G."/>
            <person name="Whitworth D.E."/>
        </authorList>
    </citation>
    <scope>NUCLEOTIDE SEQUENCE [LARGE SCALE GENOMIC DNA]</scope>
    <source>
        <strain evidence="3">AB050A</strain>
    </source>
</reference>
<dbReference type="AlphaFoldDB" id="A0A3A8Q4A4"/>
<evidence type="ECO:0000256" key="1">
    <source>
        <dbReference type="SAM" id="MobiDB-lite"/>
    </source>
</evidence>
<comment type="caution">
    <text evidence="2">The sequence shown here is derived from an EMBL/GenBank/DDBJ whole genome shotgun (WGS) entry which is preliminary data.</text>
</comment>
<keyword evidence="3" id="KW-1185">Reference proteome</keyword>
<dbReference type="Proteomes" id="UP000267003">
    <property type="component" value="Unassembled WGS sequence"/>
</dbReference>
<accession>A0A3A8Q4A4</accession>
<dbReference type="OrthoDB" id="5489191at2"/>
<sequence>MGIATGWLWVVLAMASGAPPDPSAEAVCGLTALYTAERAFFGEKDRHDLRPAAVGFLPLPCTDGTRPPSPESNSVGGCQFLFTVLEASGVPDPVLRLEARGMTPDTQDLRFLLDGRDAIITRAGSEARVEPVDCEAWAKQADPLFRYHAIVSEFDCIGGPYAPKHPCTEALTQLTGLAREGVGVARMEYAAHPTARELYPLSPPTPAMLLCGVTATPQQRGQLVERLARQKQLLDAVLALHCQPEGLRVALPRLFQEGACPGPQCLALMSLAQRIRLPERTGILEGRAGPLAQWLWGQPAAVQRDFLSQAAGLPSDRIDALLRLRKGEWPSIQSFQGTLFTSLENAWFDQVRREHPGLSTLQDIVLELQEQGTASTAAFKRWTEATPCSELTHANDMALSATRLLAIANTEVRCPAESLYILSRHVAQLPPGELIDVLRPLPVARIGMLRNELGLGAPARAEALFDWVMERDPGLLDGLAATPAVVAKLLTPPHANRLGGREAVLDLLLDWQRSPRIAPTYDALLFVMAEALKGTPSAARVRNVAERNLPPEDRRHLLSGILQAPDARLQAAAAAGASVWKQSSGIPAPAARACLAEARVTLDCMATQSRPLGPPPPGRRVPRGRGCRR</sequence>
<evidence type="ECO:0000313" key="3">
    <source>
        <dbReference type="Proteomes" id="UP000267003"/>
    </source>
</evidence>
<organism evidence="2 3">
    <name type="scientific">Corallococcus aberystwythensis</name>
    <dbReference type="NCBI Taxonomy" id="2316722"/>
    <lineage>
        <taxon>Bacteria</taxon>
        <taxon>Pseudomonadati</taxon>
        <taxon>Myxococcota</taxon>
        <taxon>Myxococcia</taxon>
        <taxon>Myxococcales</taxon>
        <taxon>Cystobacterineae</taxon>
        <taxon>Myxococcaceae</taxon>
        <taxon>Corallococcus</taxon>
    </lineage>
</organism>
<dbReference type="RefSeq" id="WP_147445559.1">
    <property type="nucleotide sequence ID" value="NZ_RAWK01000117.1"/>
</dbReference>
<protein>
    <submittedName>
        <fullName evidence="2">Uncharacterized protein</fullName>
    </submittedName>
</protein>
<name>A0A3A8Q4A4_9BACT</name>
<feature type="region of interest" description="Disordered" evidence="1">
    <location>
        <begin position="606"/>
        <end position="629"/>
    </location>
</feature>